<keyword evidence="2" id="KW-0540">Nuclease</keyword>
<feature type="domain" description="Putative restriction endonuclease" evidence="1">
    <location>
        <begin position="17"/>
        <end position="169"/>
    </location>
</feature>
<organism evidence="2 3">
    <name type="scientific">Nocardia gamkensis</name>
    <dbReference type="NCBI Taxonomy" id="352869"/>
    <lineage>
        <taxon>Bacteria</taxon>
        <taxon>Bacillati</taxon>
        <taxon>Actinomycetota</taxon>
        <taxon>Actinomycetes</taxon>
        <taxon>Mycobacteriales</taxon>
        <taxon>Nocardiaceae</taxon>
        <taxon>Nocardia</taxon>
    </lineage>
</organism>
<dbReference type="InterPro" id="IPR008538">
    <property type="entry name" value="Uma2"/>
</dbReference>
<evidence type="ECO:0000313" key="2">
    <source>
        <dbReference type="EMBL" id="NKY30185.1"/>
    </source>
</evidence>
<evidence type="ECO:0000259" key="1">
    <source>
        <dbReference type="Pfam" id="PF05685"/>
    </source>
</evidence>
<dbReference type="GO" id="GO:0004519">
    <property type="term" value="F:endonuclease activity"/>
    <property type="evidence" value="ECO:0007669"/>
    <property type="project" value="UniProtKB-KW"/>
</dbReference>
<keyword evidence="2" id="KW-0255">Endonuclease</keyword>
<keyword evidence="3" id="KW-1185">Reference proteome</keyword>
<dbReference type="AlphaFoldDB" id="A0A7X6L9N1"/>
<name>A0A7X6L9N1_9NOCA</name>
<accession>A0A7X6L9N1</accession>
<dbReference type="Pfam" id="PF05685">
    <property type="entry name" value="Uma2"/>
    <property type="match status" value="1"/>
</dbReference>
<dbReference type="InterPro" id="IPR012296">
    <property type="entry name" value="Nuclease_put_TT1808"/>
</dbReference>
<gene>
    <name evidence="2" type="ORF">HGB38_28815</name>
</gene>
<sequence>MSSPGVERPDLPESMTWEEFEQLPEEIAGRIELRNGRVVWRGREPAEQQAFTFALTGALKRCARDGMAEQPQSWWRVDFETNVFFGTTGKSDFATPDILVYRRLDAPYQDIRAQDVLLAGRIHSPWSTATDPYDDQRRYADAGVPWYWDVTLAREKSTIAQVRAYALQTTPGKLPPGVHPLYPTNYLLIGEWAPNDSDAITIDFPFPIHIPWSELKF</sequence>
<reference evidence="2 3" key="1">
    <citation type="submission" date="2020-04" db="EMBL/GenBank/DDBJ databases">
        <title>MicrobeNet Type strains.</title>
        <authorList>
            <person name="Nicholson A.C."/>
        </authorList>
    </citation>
    <scope>NUCLEOTIDE SEQUENCE [LARGE SCALE GENOMIC DNA]</scope>
    <source>
        <strain evidence="2 3">DSM 44956</strain>
    </source>
</reference>
<dbReference type="EMBL" id="JAAXOS010000016">
    <property type="protein sequence ID" value="NKY30185.1"/>
    <property type="molecule type" value="Genomic_DNA"/>
</dbReference>
<dbReference type="InterPro" id="IPR011335">
    <property type="entry name" value="Restrct_endonuc-II-like"/>
</dbReference>
<proteinExistence type="predicted"/>
<comment type="caution">
    <text evidence="2">The sequence shown here is derived from an EMBL/GenBank/DDBJ whole genome shotgun (WGS) entry which is preliminary data.</text>
</comment>
<keyword evidence="2" id="KW-0378">Hydrolase</keyword>
<dbReference type="SUPFAM" id="SSF52980">
    <property type="entry name" value="Restriction endonuclease-like"/>
    <property type="match status" value="1"/>
</dbReference>
<dbReference type="RefSeq" id="WP_062971846.1">
    <property type="nucleotide sequence ID" value="NZ_JAAXOS010000016.1"/>
</dbReference>
<dbReference type="Gene3D" id="3.90.1570.10">
    <property type="entry name" value="tt1808, chain A"/>
    <property type="match status" value="1"/>
</dbReference>
<evidence type="ECO:0000313" key="3">
    <source>
        <dbReference type="Proteomes" id="UP000540698"/>
    </source>
</evidence>
<dbReference type="Proteomes" id="UP000540698">
    <property type="component" value="Unassembled WGS sequence"/>
</dbReference>
<protein>
    <submittedName>
        <fullName evidence="2">Uma2 family endonuclease</fullName>
    </submittedName>
</protein>